<dbReference type="RefSeq" id="WP_036876660.1">
    <property type="nucleotide sequence ID" value="NZ_JOIJ01000009.1"/>
</dbReference>
<keyword evidence="1" id="KW-0472">Membrane</keyword>
<dbReference type="AlphaFoldDB" id="A0A660CE39"/>
<reference evidence="2 3" key="1">
    <citation type="submission" date="2019-07" db="EMBL/GenBank/DDBJ databases">
        <title>R&amp;d 2014.</title>
        <authorList>
            <person name="Klenk H.-P."/>
        </authorList>
    </citation>
    <scope>NUCLEOTIDE SEQUENCE [LARGE SCALE GENOMIC DNA]</scope>
    <source>
        <strain evidence="2 3">DSM 43194</strain>
    </source>
</reference>
<keyword evidence="3" id="KW-1185">Reference proteome</keyword>
<sequence length="202" mass="21612">MAEYATSNGRLVRAWRRIRPGRNPLARRGDRWDGRLLVGLVLIAVCAVPLAVSWAGSAYATRLEVVERDAATTHAATATLTENAPVGASGDISHGVRADARWKAPDGTERTGAVPAYRGATAGTEVTVWVDDTGAVTSPPLTRTGAAVDAATLGVTSWLAVLAFGGAGYGLFRILLARARDAAWDREWERFNADHPRDRNEH</sequence>
<dbReference type="InterPro" id="IPR039708">
    <property type="entry name" value="MT1774/Rv1733c-like"/>
</dbReference>
<protein>
    <submittedName>
        <fullName evidence="2">Uncharacterized protein</fullName>
    </submittedName>
</protein>
<keyword evidence="1" id="KW-0812">Transmembrane</keyword>
<dbReference type="OrthoDB" id="3637369at2"/>
<proteinExistence type="predicted"/>
<accession>A0A660CE39</accession>
<dbReference type="PANTHER" id="PTHR42305:SF1">
    <property type="entry name" value="MEMBRANE PROTEIN RV1733C-RELATED"/>
    <property type="match status" value="1"/>
</dbReference>
<dbReference type="PANTHER" id="PTHR42305">
    <property type="entry name" value="MEMBRANE PROTEIN RV1733C-RELATED"/>
    <property type="match status" value="1"/>
</dbReference>
<organism evidence="2 3">
    <name type="scientific">Prauserella rugosa</name>
    <dbReference type="NCBI Taxonomy" id="43354"/>
    <lineage>
        <taxon>Bacteria</taxon>
        <taxon>Bacillati</taxon>
        <taxon>Actinomycetota</taxon>
        <taxon>Actinomycetes</taxon>
        <taxon>Pseudonocardiales</taxon>
        <taxon>Pseudonocardiaceae</taxon>
        <taxon>Prauserella</taxon>
    </lineage>
</organism>
<dbReference type="EMBL" id="VLJV01000001">
    <property type="protein sequence ID" value="TWH19155.1"/>
    <property type="molecule type" value="Genomic_DNA"/>
</dbReference>
<comment type="caution">
    <text evidence="2">The sequence shown here is derived from an EMBL/GenBank/DDBJ whole genome shotgun (WGS) entry which is preliminary data.</text>
</comment>
<gene>
    <name evidence="2" type="ORF">JD82_00978</name>
</gene>
<evidence type="ECO:0000313" key="2">
    <source>
        <dbReference type="EMBL" id="TWH19155.1"/>
    </source>
</evidence>
<feature type="transmembrane region" description="Helical" evidence="1">
    <location>
        <begin position="158"/>
        <end position="176"/>
    </location>
</feature>
<keyword evidence="1" id="KW-1133">Transmembrane helix</keyword>
<dbReference type="Proteomes" id="UP000317303">
    <property type="component" value="Unassembled WGS sequence"/>
</dbReference>
<name>A0A660CE39_9PSEU</name>
<feature type="transmembrane region" description="Helical" evidence="1">
    <location>
        <begin position="36"/>
        <end position="56"/>
    </location>
</feature>
<evidence type="ECO:0000313" key="3">
    <source>
        <dbReference type="Proteomes" id="UP000317303"/>
    </source>
</evidence>
<evidence type="ECO:0000256" key="1">
    <source>
        <dbReference type="SAM" id="Phobius"/>
    </source>
</evidence>